<dbReference type="PANTHER" id="PTHR12994:SF17">
    <property type="entry name" value="LD30995P"/>
    <property type="match status" value="1"/>
</dbReference>
<proteinExistence type="inferred from homology"/>
<reference evidence="3" key="1">
    <citation type="submission" date="2011-05" db="EMBL/GenBank/DDBJ databases">
        <authorList>
            <person name="Richards S.R."/>
            <person name="Qu J."/>
            <person name="Jiang H."/>
            <person name="Jhangiani S.N."/>
            <person name="Agravi P."/>
            <person name="Goodspeed R."/>
            <person name="Gross S."/>
            <person name="Mandapat C."/>
            <person name="Jackson L."/>
            <person name="Mathew T."/>
            <person name="Pu L."/>
            <person name="Thornton R."/>
            <person name="Saada N."/>
            <person name="Wilczek-Boney K.B."/>
            <person name="Lee S."/>
            <person name="Kovar C."/>
            <person name="Wu Y."/>
            <person name="Scherer S.E."/>
            <person name="Worley K.C."/>
            <person name="Muzny D.M."/>
            <person name="Gibbs R."/>
        </authorList>
    </citation>
    <scope>NUCLEOTIDE SEQUENCE</scope>
    <source>
        <strain evidence="3">Brora</strain>
    </source>
</reference>
<dbReference type="OMA" id="QAQGWWG"/>
<reference evidence="2" key="2">
    <citation type="submission" date="2015-02" db="UniProtKB">
        <authorList>
            <consortium name="EnsemblMetazoa"/>
        </authorList>
    </citation>
    <scope>IDENTIFICATION</scope>
</reference>
<dbReference type="STRING" id="126957.T1IYU3"/>
<dbReference type="eggNOG" id="ENOG502QPIA">
    <property type="taxonomic scope" value="Eukaryota"/>
</dbReference>
<accession>T1IYU3</accession>
<dbReference type="GO" id="GO:0006508">
    <property type="term" value="P:proteolysis"/>
    <property type="evidence" value="ECO:0007669"/>
    <property type="project" value="InterPro"/>
</dbReference>
<evidence type="ECO:0000256" key="1">
    <source>
        <dbReference type="ARBA" id="ARBA00005705"/>
    </source>
</evidence>
<dbReference type="HOGENOM" id="CLU_046840_0_0_1"/>
<evidence type="ECO:0000313" key="2">
    <source>
        <dbReference type="EnsemblMetazoa" id="SMAR006411-PA"/>
    </source>
</evidence>
<dbReference type="Gene3D" id="3.60.60.10">
    <property type="entry name" value="Penicillin V Acylase, Chain A"/>
    <property type="match status" value="1"/>
</dbReference>
<dbReference type="PANTHER" id="PTHR12994">
    <property type="entry name" value="SECERNIN"/>
    <property type="match status" value="1"/>
</dbReference>
<dbReference type="PhylomeDB" id="T1IYU3"/>
<dbReference type="InterPro" id="IPR005322">
    <property type="entry name" value="Peptidase_C69"/>
</dbReference>
<organism evidence="2 3">
    <name type="scientific">Strigamia maritima</name>
    <name type="common">European centipede</name>
    <name type="synonym">Geophilus maritimus</name>
    <dbReference type="NCBI Taxonomy" id="126957"/>
    <lineage>
        <taxon>Eukaryota</taxon>
        <taxon>Metazoa</taxon>
        <taxon>Ecdysozoa</taxon>
        <taxon>Arthropoda</taxon>
        <taxon>Myriapoda</taxon>
        <taxon>Chilopoda</taxon>
        <taxon>Pleurostigmophora</taxon>
        <taxon>Geophilomorpha</taxon>
        <taxon>Linotaeniidae</taxon>
        <taxon>Strigamia</taxon>
    </lineage>
</organism>
<dbReference type="Proteomes" id="UP000014500">
    <property type="component" value="Unassembled WGS sequence"/>
</dbReference>
<evidence type="ECO:0000313" key="3">
    <source>
        <dbReference type="Proteomes" id="UP000014500"/>
    </source>
</evidence>
<dbReference type="EnsemblMetazoa" id="SMAR006411-RA">
    <property type="protein sequence ID" value="SMAR006411-PA"/>
    <property type="gene ID" value="SMAR006411"/>
</dbReference>
<evidence type="ECO:0008006" key="4">
    <source>
        <dbReference type="Google" id="ProtNLM"/>
    </source>
</evidence>
<comment type="similarity">
    <text evidence="1">Belongs to the peptidase C69 family. Secernin subfamily.</text>
</comment>
<name>T1IYU3_STRMM</name>
<dbReference type="GO" id="GO:0016805">
    <property type="term" value="F:dipeptidase activity"/>
    <property type="evidence" value="ECO:0007669"/>
    <property type="project" value="InterPro"/>
</dbReference>
<dbReference type="Pfam" id="PF03577">
    <property type="entry name" value="Peptidase_C69"/>
    <property type="match status" value="1"/>
</dbReference>
<dbReference type="EMBL" id="AFFK01020351">
    <property type="status" value="NOT_ANNOTATED_CDS"/>
    <property type="molecule type" value="Genomic_DNA"/>
</dbReference>
<dbReference type="GO" id="GO:0070004">
    <property type="term" value="F:cysteine-type exopeptidase activity"/>
    <property type="evidence" value="ECO:0007669"/>
    <property type="project" value="InterPro"/>
</dbReference>
<keyword evidence="3" id="KW-1185">Reference proteome</keyword>
<protein>
    <recommendedName>
        <fullName evidence="4">Secernin-2</fullName>
    </recommendedName>
</protein>
<dbReference type="AlphaFoldDB" id="T1IYU3"/>
<sequence>MTDPKRMSCDTFVVLPPNTANDCVIFGKNSDRPGGEVQEVVYVEARDYPPEAKLQCTYIEIPQVPHTHAVVLSKPAWMWGAEMGSNEHGVCIGNEAVWTKLNGPADSDEKLLGMDLLRLALERASSARDALDIIADLLTTYGQGGPCSDTMPSFTYHNSFLIVDRKEAWVMETAENLWAAQQITSGPKNISNCLVISTKIDAMSPNLKDVAQAKGYWKPDHSNEFDFAKVFGDQDGSDCFRLHKGKRLMTNLCDAGKFGIMDMCSILRDQESDICRSKNDDFPTAASQVSVLTPPGSTQPCCHWFTATPDPAKSVFKPFIFCPGVNMPAHTASPIIPDKEDPAKIIPRFKKTVDRRHNLYKLHEMAIMKDKESDDNELMDTLRELETRSIEETQKFLSKFTEKNYQEVRDLFKDVVDAEIKFYK</sequence>